<dbReference type="Gene3D" id="2.60.300.12">
    <property type="entry name" value="HesB-like domain"/>
    <property type="match status" value="1"/>
</dbReference>
<dbReference type="InterPro" id="IPR035903">
    <property type="entry name" value="HesB-like_dom_sf"/>
</dbReference>
<gene>
    <name evidence="1" type="ORF">EM808_25390</name>
</gene>
<dbReference type="Proteomes" id="UP000288024">
    <property type="component" value="Unassembled WGS sequence"/>
</dbReference>
<dbReference type="AlphaFoldDB" id="A0A437K3W1"/>
<reference evidence="1 2" key="1">
    <citation type="submission" date="2019-01" db="EMBL/GenBank/DDBJ databases">
        <title>Bacillus sp. M5HDSG1-1, whole genome shotgun sequence.</title>
        <authorList>
            <person name="Tuo L."/>
        </authorList>
    </citation>
    <scope>NUCLEOTIDE SEQUENCE [LARGE SCALE GENOMIC DNA]</scope>
    <source>
        <strain evidence="1 2">M5HDSG1-1</strain>
    </source>
</reference>
<name>A0A437K3W1_9BACI</name>
<keyword evidence="2" id="KW-1185">Reference proteome</keyword>
<dbReference type="RefSeq" id="WP_127742140.1">
    <property type="nucleotide sequence ID" value="NZ_CAJCKN010000068.1"/>
</dbReference>
<dbReference type="GeneID" id="87617560"/>
<comment type="caution">
    <text evidence="1">The sequence shown here is derived from an EMBL/GenBank/DDBJ whole genome shotgun (WGS) entry which is preliminary data.</text>
</comment>
<dbReference type="EMBL" id="RZTZ01000019">
    <property type="protein sequence ID" value="RVT57132.1"/>
    <property type="molecule type" value="Genomic_DNA"/>
</dbReference>
<sequence length="99" mass="11529">MNVKVNRHAAKVMKQMLSKANEGEMLRVYITEHHGNHAHYDLKLDKQTENDEVVESDKEVAVLLDKNDSEFLDGIWIQYFHVPEPGFVIYNPNKESHSH</sequence>
<accession>A0A437K3W1</accession>
<evidence type="ECO:0000313" key="2">
    <source>
        <dbReference type="Proteomes" id="UP000288024"/>
    </source>
</evidence>
<protein>
    <submittedName>
        <fullName evidence="1">Iron-sulfur cluster assembly accessory protein</fullName>
    </submittedName>
</protein>
<dbReference type="SUPFAM" id="SSF89360">
    <property type="entry name" value="HesB-like domain"/>
    <property type="match status" value="1"/>
</dbReference>
<evidence type="ECO:0000313" key="1">
    <source>
        <dbReference type="EMBL" id="RVT57132.1"/>
    </source>
</evidence>
<organism evidence="1 2">
    <name type="scientific">Niallia taxi</name>
    <dbReference type="NCBI Taxonomy" id="2499688"/>
    <lineage>
        <taxon>Bacteria</taxon>
        <taxon>Bacillati</taxon>
        <taxon>Bacillota</taxon>
        <taxon>Bacilli</taxon>
        <taxon>Bacillales</taxon>
        <taxon>Bacillaceae</taxon>
        <taxon>Niallia</taxon>
    </lineage>
</organism>
<proteinExistence type="predicted"/>